<dbReference type="Gene3D" id="3.30.230.10">
    <property type="match status" value="1"/>
</dbReference>
<dbReference type="GO" id="GO:0016301">
    <property type="term" value="F:kinase activity"/>
    <property type="evidence" value="ECO:0007669"/>
    <property type="project" value="UniProtKB-KW"/>
</dbReference>
<organism evidence="5 6">
    <name type="scientific">Polaribacter pectinis</name>
    <dbReference type="NCBI Taxonomy" id="2738844"/>
    <lineage>
        <taxon>Bacteria</taxon>
        <taxon>Pseudomonadati</taxon>
        <taxon>Bacteroidota</taxon>
        <taxon>Flavobacteriia</taxon>
        <taxon>Flavobacteriales</taxon>
        <taxon>Flavobacteriaceae</taxon>
    </lineage>
</organism>
<keyword evidence="1" id="KW-0547">Nucleotide-binding</keyword>
<evidence type="ECO:0000313" key="5">
    <source>
        <dbReference type="EMBL" id="QNM85663.1"/>
    </source>
</evidence>
<dbReference type="RefSeq" id="WP_187482565.1">
    <property type="nucleotide sequence ID" value="NZ_CP060695.1"/>
</dbReference>
<dbReference type="EMBL" id="CP060695">
    <property type="protein sequence ID" value="QNM85663.1"/>
    <property type="molecule type" value="Genomic_DNA"/>
</dbReference>
<gene>
    <name evidence="5" type="ORF">H9W90_00630</name>
</gene>
<name>A0A7G9LAL4_9FLAO</name>
<dbReference type="KEGG" id="ppec:H9W90_00630"/>
<dbReference type="SUPFAM" id="SSF54211">
    <property type="entry name" value="Ribosomal protein S5 domain 2-like"/>
    <property type="match status" value="1"/>
</dbReference>
<evidence type="ECO:0000313" key="6">
    <source>
        <dbReference type="Proteomes" id="UP000515808"/>
    </source>
</evidence>
<dbReference type="Proteomes" id="UP000515808">
    <property type="component" value="Chromosome"/>
</dbReference>
<dbReference type="SUPFAM" id="SSF55060">
    <property type="entry name" value="GHMP Kinase, C-terminal domain"/>
    <property type="match status" value="1"/>
</dbReference>
<dbReference type="Pfam" id="PF00288">
    <property type="entry name" value="GHMP_kinases_N"/>
    <property type="match status" value="1"/>
</dbReference>
<evidence type="ECO:0000259" key="4">
    <source>
        <dbReference type="Pfam" id="PF00288"/>
    </source>
</evidence>
<evidence type="ECO:0000256" key="2">
    <source>
        <dbReference type="ARBA" id="ARBA00022777"/>
    </source>
</evidence>
<dbReference type="AlphaFoldDB" id="A0A7G9LAL4"/>
<reference evidence="5 6" key="1">
    <citation type="submission" date="2020-08" db="EMBL/GenBank/DDBJ databases">
        <title>Polaribacter sp. L12M9 isolated from gut of the Korean scallop.</title>
        <authorList>
            <person name="Jeong Y.S."/>
        </authorList>
    </citation>
    <scope>NUCLEOTIDE SEQUENCE [LARGE SCALE GENOMIC DNA]</scope>
    <source>
        <strain evidence="5 6">L12M9</strain>
    </source>
</reference>
<protein>
    <submittedName>
        <fullName evidence="5">Mevalonate kinase</fullName>
    </submittedName>
</protein>
<sequence length="308" mass="34542">MKGPLFYAKILLFGEYGIIKDSKGLAIPFNAYRGALKTSSNLVDNAKKSNENLQRFYDYLANLETDLVTFNLKKLQKDIVNGMYFDSSIPQGYGVGSSGALVASIYDEYAADKITVLENLTREKLLKLKEVFSLMESFFHGKSSGLDPLNSYLSLPILINSKIDIEPAGIPSQKEGKGAVFLLDSEQIGETEPMVNIFMNKMKSEGFRKMISEEFATTTDICIDNFLQGDVKSLFGNVKNLSKIVLKNFKPMIPVAFHKVWEKGIKTNDYYLKLCGSGGGGYILGFTEDYQKAQQSLKDYKLELVYRF</sequence>
<dbReference type="InterPro" id="IPR014721">
    <property type="entry name" value="Ribsml_uS5_D2-typ_fold_subgr"/>
</dbReference>
<keyword evidence="3" id="KW-0067">ATP-binding</keyword>
<dbReference type="InterPro" id="IPR006204">
    <property type="entry name" value="GHMP_kinase_N_dom"/>
</dbReference>
<keyword evidence="6" id="KW-1185">Reference proteome</keyword>
<dbReference type="PRINTS" id="PR00959">
    <property type="entry name" value="MEVGALKINASE"/>
</dbReference>
<proteinExistence type="predicted"/>
<keyword evidence="2 5" id="KW-0418">Kinase</keyword>
<dbReference type="InterPro" id="IPR036554">
    <property type="entry name" value="GHMP_kinase_C_sf"/>
</dbReference>
<dbReference type="GO" id="GO:0005524">
    <property type="term" value="F:ATP binding"/>
    <property type="evidence" value="ECO:0007669"/>
    <property type="project" value="UniProtKB-KW"/>
</dbReference>
<evidence type="ECO:0000256" key="3">
    <source>
        <dbReference type="ARBA" id="ARBA00022840"/>
    </source>
</evidence>
<dbReference type="InterPro" id="IPR020568">
    <property type="entry name" value="Ribosomal_Su5_D2-typ_SF"/>
</dbReference>
<feature type="domain" description="GHMP kinase N-terminal" evidence="4">
    <location>
        <begin position="83"/>
        <end position="147"/>
    </location>
</feature>
<accession>A0A7G9LAL4</accession>
<keyword evidence="2 5" id="KW-0808">Transferase</keyword>
<evidence type="ECO:0000256" key="1">
    <source>
        <dbReference type="ARBA" id="ARBA00022741"/>
    </source>
</evidence>